<dbReference type="PANTHER" id="PTHR17695:SF11">
    <property type="entry name" value="SMALL SUBUNIT PROCESSOME COMPONENT 20 HOMOLOG"/>
    <property type="match status" value="1"/>
</dbReference>
<dbReference type="OMA" id="EGLMAMF"/>
<name>A0A0M5IY51_DROBS</name>
<dbReference type="EMBL" id="CP012524">
    <property type="protein sequence ID" value="ALC42798.1"/>
    <property type="molecule type" value="Genomic_DNA"/>
</dbReference>
<proteinExistence type="predicted"/>
<dbReference type="GO" id="GO:0030686">
    <property type="term" value="C:90S preribosome"/>
    <property type="evidence" value="ECO:0007669"/>
    <property type="project" value="TreeGrafter"/>
</dbReference>
<protein>
    <submittedName>
        <fullName evidence="5">CG4554</fullName>
    </submittedName>
</protein>
<dbReference type="InterPro" id="IPR016024">
    <property type="entry name" value="ARM-type_fold"/>
</dbReference>
<dbReference type="Gene3D" id="1.25.10.10">
    <property type="entry name" value="Leucine-rich Repeat Variant"/>
    <property type="match status" value="2"/>
</dbReference>
<dbReference type="InterPro" id="IPR052575">
    <property type="entry name" value="SSU_processome_comp_20"/>
</dbReference>
<evidence type="ECO:0000313" key="6">
    <source>
        <dbReference type="Proteomes" id="UP000494163"/>
    </source>
</evidence>
<dbReference type="Pfam" id="PF07539">
    <property type="entry name" value="UTP20_N"/>
    <property type="match status" value="1"/>
</dbReference>
<dbReference type="Pfam" id="PF20416">
    <property type="entry name" value="UTP20"/>
    <property type="match status" value="1"/>
</dbReference>
<keyword evidence="6" id="KW-1185">Reference proteome</keyword>
<evidence type="ECO:0000259" key="2">
    <source>
        <dbReference type="Pfam" id="PF07539"/>
    </source>
</evidence>
<dbReference type="PANTHER" id="PTHR17695">
    <property type="entry name" value="SMALL SUBUNIT PROCESSOME COMPONENT 20 HOMOLOG"/>
    <property type="match status" value="1"/>
</dbReference>
<feature type="domain" description="U3 small nucleolar RNA-associated protein 20" evidence="3">
    <location>
        <begin position="1756"/>
        <end position="1974"/>
    </location>
</feature>
<dbReference type="InterPro" id="IPR011430">
    <property type="entry name" value="UTP20_N"/>
</dbReference>
<reference evidence="5 6" key="1">
    <citation type="submission" date="2015-08" db="EMBL/GenBank/DDBJ databases">
        <title>Ancestral chromatin configuration constrains chromatin evolution on differentiating sex chromosomes in Drosophila.</title>
        <authorList>
            <person name="Zhou Q."/>
            <person name="Bachtrog D."/>
        </authorList>
    </citation>
    <scope>NUCLEOTIDE SEQUENCE [LARGE SCALE GENOMIC DNA]</scope>
    <source>
        <tissue evidence="5">Whole larvae</tissue>
    </source>
</reference>
<evidence type="ECO:0000313" key="5">
    <source>
        <dbReference type="EMBL" id="ALC42798.1"/>
    </source>
</evidence>
<feature type="domain" description="U3 small nucleolar RNA-associated protein 20 C-terminal" evidence="4">
    <location>
        <begin position="2526"/>
        <end position="2746"/>
    </location>
</feature>
<evidence type="ECO:0000259" key="3">
    <source>
        <dbReference type="Pfam" id="PF20416"/>
    </source>
</evidence>
<dbReference type="Pfam" id="PF23099">
    <property type="entry name" value="UTP20_C"/>
    <property type="match status" value="1"/>
</dbReference>
<feature type="domain" description="U3 small nucleolar RNA-associated protein 20 N-terminal" evidence="2">
    <location>
        <begin position="865"/>
        <end position="1475"/>
    </location>
</feature>
<dbReference type="OrthoDB" id="360653at2759"/>
<dbReference type="Proteomes" id="UP000494163">
    <property type="component" value="Chromosome 2R"/>
</dbReference>
<dbReference type="InterPro" id="IPR046523">
    <property type="entry name" value="UTP20_dom"/>
</dbReference>
<sequence>MSDLTEKSKGTNTFRFKSFTDRLNEIDLRHLALYHIGHKYEQLEEDDKETYFYQTLQKWNVLNLSEEYNTFSRECRNIVTLPQLLHQKDLVLDLLLERLSTATSLSQQPFLELLYVLARDLREEFYAYFQRVLDRLICLLNTQDAEQLEWTLVCLAHLFKTLKTYLKRNIGLVFNAILPLLDEHHYAVHVTNFAVECFAYIARDVHDFPRFLVYVLQTILREQVDSVHGCGRLLYEMLRGLNAQLHTTAAVHLAHLFEVVSNVDSSWTFAQTSLLVEILKNCLRLLLNFLRPDQSSIIWQQLCAALSTESLNDSAINNLLNLMLLLIDHKEGLFVAEMPLLVRTLLKLLDKYVVSGKSPLQQLSVVVSSLLNARQAQLTHLNASCLLKKQLNIVEVSLPVYEEFVLQLLDYRQFELMVLPHIVSYYEEHQDTNGLEILARIIQKKRPLYVDATSLTSWEPYPIQLKNGKTLETVEQQLKHINLTEEKQLLLLLLLPHFRGINKQSVESSLQLAIKNHLMELNSTPSPDCTLLLLLLQTHYVLKFKLESELRAEMQQQLLPLIGNDLHTLACLQISFLQASKDELSTKTMDLTLNTLSWFLGQPQSQGRRIAAHCLELIFAGAGKCNPYSHFTAACSVEPSVHNYRELLLQLQKLEPAGVQFKQFNKLPYYKEHVVNLLLGLLYNNFKFVWAPIQQLLAEYSKCMTPDKFWKIFMLKLHHVVGYINYKSEGIAFQLPAKRKFNSEALSSLLHIDEPQHQLSVQQALNYRQLLWQSIPKFGNLVELRNADLVRLFLQFVEHEYRLQLERTEYVWNLKESSALVTIDEEDDNNDDNQNEMTSATQNGHNIATNDRIKCKTRNIYTKVILQTLQLKLACFVAQPNPKAIYKQTEMHAFYLELLSGPNPQLQQLALNCLVAYNQPAALVHYKQLLSGIIDEGKFKATLSSFELDALEPQQRTDLMPFILRVLYSHLTKGGVRQLSAQQRKALILRFLGRLEEVEILNFLQMAFGRYTEYTNLPINELDTHVRAQITLDSVIAARQLQRMINLIELIRKEFACRLSTSFQVYILKLLLLAGSVSQYVITTSSTESIYHGYKTAYKKVRHTALQTLVNYFGQLIDISDLWQAHQLQAICEVFVWPGLALMPLESIHTPTPLLKLLLLWSNEPRYQFLLQKSQTPESPSIIHYLMALLFNDKAKPAVRRSLLQLVEHLLECAKGPEEHSEDARTMLQPYIFGVLQLLQASWRQKRSGKLRALDKRELNILALLTVHVQEADTCELLLQVLLPIIKKQIADNASAETVVQLITTLANLCKRITTPHAYVQQLAVFFEIVNVLPARKQLCEILVDMAKKLRKQCKQQNELTSTAEELRQTARIVMQLNALDKRWIEQPDYSKRLQALSETKQLLVEGFNIQLGLLVTYNCFYMLRHDSDLGLRVNVGELLKLLLPQLTLQLSKEELIFWLDDCILPIIQRCIRDERNEHARNEAIGLLGELARQCPHSHEVFRDLAPLTDSSDLEVDFFENMIHLQTQRHGRALQRLVNIAKGACWRKNTPCTRTLTQFVMPLATRYLLNEKYISKHTLVDAAIEAVGGLCELLPWQQYHAVLRHYLQKMRLAHDHQKQCVRLVVRILDGFHFDLSLAHADTALAQPTENAGALKNEDSEKIENTAIMVQVASDCEHIVFDVENHENLDDNEQSMATQRPLIIQQQLDHQLTSNAARRVMTTITSILLPTLNRSITEKTNYDSKHKINRRRLGYEREEDEIQRVPIALAMVKLLQKLPHDLLESSLPGIFMKVCTFLRSPLKSVRMLTRDILKKIILTLGGSYLALLLEQLQSLLTRGFQVHVLSVTLHGVLDVLRSQLEPVHIECCLHNLLDVVLNDIFGEASVEKEVDKIVAHTPEAKPSAKSYLTLQVATRHIRDNCLLDLLLPFKELLSRTQSRKTTQKIQECFLKIVAGLVENPHIAPDSLVIFIYGTMSESITDLLPGKQKSELPDNHPDLIRRVRPDCLLLSPAPGRRSVSRVNKQVKTNAQANAHILIEFGLELLHFLLKRKRLSEIDYQPFLHPLLPLLRDCLNSSHAQTTTYALKCYASIWIGNYELSELQADHLSSVVTRMFDILKNFSTFGATRQEENAQLVRASFKAVVALLRKCSNYILSTEQIEQLLLHIEQELQEGDCSSQSFCFTLLKALVWRKVDSRSLHDLMKRLTNLCIQSQSDYVREESRTILLTYIMEYPLQKRIDQILKFMSVQLAYSQTSGRLSAIQFMQMIINQFPLQLLTKHSEFLYLSLGSRLVNDEDTLCRRAVAHALEAMIAKLKKIQRQPLLDLTLLLLTSPQSSKKPGVCEMASALLSRFVQAEGTGFADRLKLVFPILVDFLTLGDPDVGGKFVRAPGHDAQFTGKSFVSKKPFKIRRQTLHSEESENLLLADFDIQEIEQHQCSADHQLIQLQYCLINIFEHCGEIIVTNEELAPITDNLAYASQRLLGHEHNWVRCNAAKLLVHILAHYDYEYVGQQLVGIKQEHNDLKPLQFIYAQPDHDIKSLVLDMCAQVTPGDTAKEMIDELTKFLLYVAHMLRNLPFVSKNDKKMNEKKIKGPENQEQYVSKLNLNWLMRNICNLINKEMSKAQHDTTVRTALFTLIEGLIPLLSIDTLSSLLPTLLKVLVREMSEEDRNVDGDLRQLALRVGSRLRKRIGVEVYDEMRNVAQTNLIIRRAERRKIIVQERVQNPLRAAKRKASIQERKKTAKRLKTAVVRGNVLDFKHKLKRKRKNEIKDI</sequence>
<evidence type="ECO:0000256" key="1">
    <source>
        <dbReference type="SAM" id="MobiDB-lite"/>
    </source>
</evidence>
<dbReference type="STRING" id="30019.A0A0M5IY51"/>
<feature type="compositionally biased region" description="Acidic residues" evidence="1">
    <location>
        <begin position="825"/>
        <end position="834"/>
    </location>
</feature>
<organism evidence="5 6">
    <name type="scientific">Drosophila busckii</name>
    <name type="common">Fruit fly</name>
    <dbReference type="NCBI Taxonomy" id="30019"/>
    <lineage>
        <taxon>Eukaryota</taxon>
        <taxon>Metazoa</taxon>
        <taxon>Ecdysozoa</taxon>
        <taxon>Arthropoda</taxon>
        <taxon>Hexapoda</taxon>
        <taxon>Insecta</taxon>
        <taxon>Pterygota</taxon>
        <taxon>Neoptera</taxon>
        <taxon>Endopterygota</taxon>
        <taxon>Diptera</taxon>
        <taxon>Brachycera</taxon>
        <taxon>Muscomorpha</taxon>
        <taxon>Ephydroidea</taxon>
        <taxon>Drosophilidae</taxon>
        <taxon>Drosophila</taxon>
    </lineage>
</organism>
<dbReference type="InterPro" id="IPR011989">
    <property type="entry name" value="ARM-like"/>
</dbReference>
<dbReference type="InterPro" id="IPR057525">
    <property type="entry name" value="UTP20_C"/>
</dbReference>
<dbReference type="GO" id="GO:0032040">
    <property type="term" value="C:small-subunit processome"/>
    <property type="evidence" value="ECO:0007669"/>
    <property type="project" value="TreeGrafter"/>
</dbReference>
<dbReference type="SUPFAM" id="SSF48371">
    <property type="entry name" value="ARM repeat"/>
    <property type="match status" value="3"/>
</dbReference>
<feature type="region of interest" description="Disordered" evidence="1">
    <location>
        <begin position="825"/>
        <end position="845"/>
    </location>
</feature>
<accession>A0A0M5IY51</accession>
<gene>
    <name evidence="5" type="ORF">Dbus_chr2Rg2377</name>
</gene>
<evidence type="ECO:0000259" key="4">
    <source>
        <dbReference type="Pfam" id="PF23099"/>
    </source>
</evidence>